<evidence type="ECO:0000313" key="2">
    <source>
        <dbReference type="EMBL" id="RHH17424.1"/>
    </source>
</evidence>
<reference evidence="2 3" key="1">
    <citation type="submission" date="2018-08" db="EMBL/GenBank/DDBJ databases">
        <title>A genome reference for cultivated species of the human gut microbiota.</title>
        <authorList>
            <person name="Zou Y."/>
            <person name="Xue W."/>
            <person name="Luo G."/>
        </authorList>
    </citation>
    <scope>NUCLEOTIDE SEQUENCE [LARGE SCALE GENOMIC DNA]</scope>
    <source>
        <strain evidence="2 3">AM18-2AC</strain>
    </source>
</reference>
<sequence length="304" mass="36183">MKASKELYSELFKEYILSSRDIRELQVVLYGMLEKVCFLLDKYNIDYMLSGGTLLGAIRHGGFIPWDDDVDIMMTRDNYDRFLKYQYELDDDLLFIEPLSSSRYYCKNPKIFKKNTKYVEISNANIDTFDMVFIDIFIIENAPKSKLHRAIRGFFYDVSYKGASVCMDYLFPSEPIINKARINNDLDKYYRLRRILGCIFSHFGGLYFYLRIVDKLGQYRKKTGLYCVPSAISYNREVFSAKIFETISESRFEQANYKIPRYYDIYLKNLYGDYMQIPPIEKREVHVAYKFKLFNYEKGERQNG</sequence>
<evidence type="ECO:0000313" key="3">
    <source>
        <dbReference type="Proteomes" id="UP000284024"/>
    </source>
</evidence>
<dbReference type="AlphaFoldDB" id="A0A414W037"/>
<dbReference type="RefSeq" id="WP_118235924.1">
    <property type="nucleotide sequence ID" value="NZ_JAQDEF010000006.1"/>
</dbReference>
<proteinExistence type="predicted"/>
<dbReference type="GO" id="GO:0009100">
    <property type="term" value="P:glycoprotein metabolic process"/>
    <property type="evidence" value="ECO:0007669"/>
    <property type="project" value="UniProtKB-ARBA"/>
</dbReference>
<dbReference type="Proteomes" id="UP000284024">
    <property type="component" value="Unassembled WGS sequence"/>
</dbReference>
<gene>
    <name evidence="2" type="ORF">DW222_12190</name>
</gene>
<organism evidence="2 3">
    <name type="scientific">Blautia obeum</name>
    <dbReference type="NCBI Taxonomy" id="40520"/>
    <lineage>
        <taxon>Bacteria</taxon>
        <taxon>Bacillati</taxon>
        <taxon>Bacillota</taxon>
        <taxon>Clostridia</taxon>
        <taxon>Lachnospirales</taxon>
        <taxon>Lachnospiraceae</taxon>
        <taxon>Blautia</taxon>
    </lineage>
</organism>
<protein>
    <recommendedName>
        <fullName evidence="1">LicD/FKTN/FKRP nucleotidyltransferase domain-containing protein</fullName>
    </recommendedName>
</protein>
<feature type="domain" description="LicD/FKTN/FKRP nucleotidyltransferase" evidence="1">
    <location>
        <begin position="42"/>
        <end position="272"/>
    </location>
</feature>
<dbReference type="EMBL" id="QRJH01000006">
    <property type="protein sequence ID" value="RHH17424.1"/>
    <property type="molecule type" value="Genomic_DNA"/>
</dbReference>
<dbReference type="InterPro" id="IPR007074">
    <property type="entry name" value="LicD/FKTN/FKRP_NTP_transf"/>
</dbReference>
<comment type="caution">
    <text evidence="2">The sequence shown here is derived from an EMBL/GenBank/DDBJ whole genome shotgun (WGS) entry which is preliminary data.</text>
</comment>
<dbReference type="Pfam" id="PF04991">
    <property type="entry name" value="LicD"/>
    <property type="match status" value="1"/>
</dbReference>
<dbReference type="InterPro" id="IPR052942">
    <property type="entry name" value="LPS_cholinephosphotransferase"/>
</dbReference>
<dbReference type="PANTHER" id="PTHR43404:SF2">
    <property type="entry name" value="LIPOPOLYSACCHARIDE CHOLINEPHOSPHOTRANSFERASE LICD"/>
    <property type="match status" value="1"/>
</dbReference>
<dbReference type="PANTHER" id="PTHR43404">
    <property type="entry name" value="LIPOPOLYSACCHARIDE CHOLINEPHOSPHOTRANSFERASE LICD"/>
    <property type="match status" value="1"/>
</dbReference>
<evidence type="ECO:0000259" key="1">
    <source>
        <dbReference type="Pfam" id="PF04991"/>
    </source>
</evidence>
<name>A0A414W037_9FIRM</name>
<accession>A0A414W037</accession>